<protein>
    <recommendedName>
        <fullName evidence="3">DUF4145 domain-containing protein</fullName>
    </recommendedName>
</protein>
<dbReference type="Proteomes" id="UP001410648">
    <property type="component" value="Unassembled WGS sequence"/>
</dbReference>
<accession>A0ABP3KMG2</accession>
<evidence type="ECO:0000313" key="2">
    <source>
        <dbReference type="Proteomes" id="UP001410648"/>
    </source>
</evidence>
<organism evidence="1 2">
    <name type="scientific">Alkalibacterium indicireducens</name>
    <dbReference type="NCBI Taxonomy" id="398758"/>
    <lineage>
        <taxon>Bacteria</taxon>
        <taxon>Bacillati</taxon>
        <taxon>Bacillota</taxon>
        <taxon>Bacilli</taxon>
        <taxon>Lactobacillales</taxon>
        <taxon>Carnobacteriaceae</taxon>
        <taxon>Alkalibacterium</taxon>
    </lineage>
</organism>
<sequence>MNKEFFSKTETIDYVWQYSKYYGNLLSYCKDVAEKDSGNGFVSLIFLFNLMENIFKSSLKNYDARLIDVIDILRDNGTITKIEHDFLNNKNNGIRIIRNLLSHSNLSKYNLIFTEDGTEIYYPLTENETCLKMYEMISDILFNLMLRIISTDTIEPLNIDLDDKINNVKIKIKKCTPEKLMEFRGIDVSIIPNWEELNESDKYRIVESSSDVRMVTNIASTIFKNYLE</sequence>
<reference evidence="2" key="1">
    <citation type="journal article" date="2019" name="Int. J. Syst. Evol. Microbiol.">
        <title>The Global Catalogue of Microorganisms (GCM) 10K type strain sequencing project: providing services to taxonomists for standard genome sequencing and annotation.</title>
        <authorList>
            <consortium name="The Broad Institute Genomics Platform"/>
            <consortium name="The Broad Institute Genome Sequencing Center for Infectious Disease"/>
            <person name="Wu L."/>
            <person name="Ma J."/>
        </authorList>
    </citation>
    <scope>NUCLEOTIDE SEQUENCE [LARGE SCALE GENOMIC DNA]</scope>
    <source>
        <strain evidence="2">JCM 14232</strain>
    </source>
</reference>
<keyword evidence="2" id="KW-1185">Reference proteome</keyword>
<evidence type="ECO:0008006" key="3">
    <source>
        <dbReference type="Google" id="ProtNLM"/>
    </source>
</evidence>
<comment type="caution">
    <text evidence="1">The sequence shown here is derived from an EMBL/GenBank/DDBJ whole genome shotgun (WGS) entry which is preliminary data.</text>
</comment>
<evidence type="ECO:0000313" key="1">
    <source>
        <dbReference type="EMBL" id="GAA0481377.1"/>
    </source>
</evidence>
<dbReference type="RefSeq" id="WP_346024352.1">
    <property type="nucleotide sequence ID" value="NZ_BAAADA010000074.1"/>
</dbReference>
<gene>
    <name evidence="1" type="ORF">GCM10008936_08930</name>
</gene>
<proteinExistence type="predicted"/>
<name>A0ABP3KMG2_9LACT</name>
<dbReference type="EMBL" id="BAAADA010000074">
    <property type="protein sequence ID" value="GAA0481377.1"/>
    <property type="molecule type" value="Genomic_DNA"/>
</dbReference>